<evidence type="ECO:0000313" key="3">
    <source>
        <dbReference type="Proteomes" id="UP000243525"/>
    </source>
</evidence>
<name>A0A2T5C4H9_9BACT</name>
<accession>A0A2T5C4H9</accession>
<keyword evidence="3" id="KW-1185">Reference proteome</keyword>
<comment type="caution">
    <text evidence="2">The sequence shown here is derived from an EMBL/GenBank/DDBJ whole genome shotgun (WGS) entry which is preliminary data.</text>
</comment>
<proteinExistence type="predicted"/>
<evidence type="ECO:0000259" key="1">
    <source>
        <dbReference type="Pfam" id="PF07862"/>
    </source>
</evidence>
<organism evidence="2 3">
    <name type="scientific">Mangrovibacterium marinum</name>
    <dbReference type="NCBI Taxonomy" id="1639118"/>
    <lineage>
        <taxon>Bacteria</taxon>
        <taxon>Pseudomonadati</taxon>
        <taxon>Bacteroidota</taxon>
        <taxon>Bacteroidia</taxon>
        <taxon>Marinilabiliales</taxon>
        <taxon>Prolixibacteraceae</taxon>
        <taxon>Mangrovibacterium</taxon>
    </lineage>
</organism>
<dbReference type="EMBL" id="QAAD01000003">
    <property type="protein sequence ID" value="PTN09770.1"/>
    <property type="molecule type" value="Genomic_DNA"/>
</dbReference>
<feature type="domain" description="Nif11" evidence="1">
    <location>
        <begin position="1"/>
        <end position="47"/>
    </location>
</feature>
<reference evidence="2 3" key="1">
    <citation type="submission" date="2018-04" db="EMBL/GenBank/DDBJ databases">
        <title>Genomic Encyclopedia of Archaeal and Bacterial Type Strains, Phase II (KMG-II): from individual species to whole genera.</title>
        <authorList>
            <person name="Goeker M."/>
        </authorList>
    </citation>
    <scope>NUCLEOTIDE SEQUENCE [LARGE SCALE GENOMIC DNA]</scope>
    <source>
        <strain evidence="2 3">DSM 28823</strain>
    </source>
</reference>
<dbReference type="OrthoDB" id="1122091at2"/>
<evidence type="ECO:0000313" key="2">
    <source>
        <dbReference type="EMBL" id="PTN09770.1"/>
    </source>
</evidence>
<dbReference type="Proteomes" id="UP000243525">
    <property type="component" value="Unassembled WGS sequence"/>
</dbReference>
<sequence length="79" mass="9538">MAINDAMKFIRESQKDYELRKQVNQCTPDDLFEKLKALGYEFDQSEFEESINMMHVKCQFEEQANQLMQTDMWFKMLLS</sequence>
<dbReference type="InterPro" id="IPR012903">
    <property type="entry name" value="Nif11"/>
</dbReference>
<dbReference type="Pfam" id="PF07862">
    <property type="entry name" value="Nif11"/>
    <property type="match status" value="1"/>
</dbReference>
<dbReference type="RefSeq" id="WP_107821154.1">
    <property type="nucleotide sequence ID" value="NZ_OY782574.1"/>
</dbReference>
<protein>
    <submittedName>
        <fullName evidence="2">Putative ribosomally synthesized peptide with nif11-like leader</fullName>
    </submittedName>
</protein>
<gene>
    <name evidence="2" type="ORF">C8N47_10364</name>
</gene>
<dbReference type="AlphaFoldDB" id="A0A2T5C4H9"/>